<organism evidence="5 6">
    <name type="scientific">Romboutsia faecis</name>
    <dbReference type="NCBI Taxonomy" id="2764597"/>
    <lineage>
        <taxon>Bacteria</taxon>
        <taxon>Bacillati</taxon>
        <taxon>Bacillota</taxon>
        <taxon>Clostridia</taxon>
        <taxon>Peptostreptococcales</taxon>
        <taxon>Peptostreptococcaceae</taxon>
        <taxon>Romboutsia</taxon>
    </lineage>
</organism>
<comment type="subunit">
    <text evidence="2">Homotetramer.</text>
</comment>
<evidence type="ECO:0000256" key="2">
    <source>
        <dbReference type="HAMAP-Rule" id="MF_00984"/>
    </source>
</evidence>
<dbReference type="Gene3D" id="2.40.50.140">
    <property type="entry name" value="Nucleic acid-binding proteins"/>
    <property type="match status" value="1"/>
</dbReference>
<name>A0ABR7JT64_9FIRM</name>
<keyword evidence="1 2" id="KW-0238">DNA-binding</keyword>
<dbReference type="EMBL" id="JACRWE010000008">
    <property type="protein sequence ID" value="MBC5997958.1"/>
    <property type="molecule type" value="Genomic_DNA"/>
</dbReference>
<dbReference type="NCBIfam" id="TIGR00621">
    <property type="entry name" value="ssb"/>
    <property type="match status" value="1"/>
</dbReference>
<keyword evidence="2" id="KW-0235">DNA replication</keyword>
<feature type="short sequence motif" description="Important for interaction with partner proteins" evidence="2">
    <location>
        <begin position="136"/>
        <end position="141"/>
    </location>
</feature>
<dbReference type="GO" id="GO:0003677">
    <property type="term" value="F:DNA binding"/>
    <property type="evidence" value="ECO:0007669"/>
    <property type="project" value="UniProtKB-KW"/>
</dbReference>
<dbReference type="SUPFAM" id="SSF50249">
    <property type="entry name" value="Nucleic acid-binding proteins"/>
    <property type="match status" value="1"/>
</dbReference>
<dbReference type="Pfam" id="PF00436">
    <property type="entry name" value="SSB"/>
    <property type="match status" value="1"/>
</dbReference>
<protein>
    <recommendedName>
        <fullName evidence="2 3">Single-stranded DNA-binding protein</fullName>
        <shortName evidence="2">SSB</shortName>
    </recommendedName>
</protein>
<dbReference type="CDD" id="cd04496">
    <property type="entry name" value="SSB_OBF"/>
    <property type="match status" value="1"/>
</dbReference>
<sequence length="141" mass="15512">MNNVVIVGRLSRDPELRYIPGAGTAVASCSIAVDRDYTKKDGTKETDFIPFEVMGKPAEYTANYLSKGRLVAIQGSVRVDRYKDQAGQDKTFTKIAVRNIQSLESSKAKEAKESGTFTPSFEPQGLDPQGFQAIEDDDIPF</sequence>
<dbReference type="PROSITE" id="PS50935">
    <property type="entry name" value="SSB"/>
    <property type="match status" value="1"/>
</dbReference>
<dbReference type="RefSeq" id="WP_153972640.1">
    <property type="nucleotide sequence ID" value="NZ_JACRWE010000008.1"/>
</dbReference>
<dbReference type="PANTHER" id="PTHR10302:SF0">
    <property type="entry name" value="SINGLE-STRANDED DNA-BINDING PROTEIN, MITOCHONDRIAL"/>
    <property type="match status" value="1"/>
</dbReference>
<evidence type="ECO:0000256" key="4">
    <source>
        <dbReference type="SAM" id="MobiDB-lite"/>
    </source>
</evidence>
<keyword evidence="6" id="KW-1185">Reference proteome</keyword>
<dbReference type="InterPro" id="IPR012340">
    <property type="entry name" value="NA-bd_OB-fold"/>
</dbReference>
<evidence type="ECO:0000256" key="3">
    <source>
        <dbReference type="PIRNR" id="PIRNR002070"/>
    </source>
</evidence>
<dbReference type="InterPro" id="IPR000424">
    <property type="entry name" value="Primosome_PriB/ssb"/>
</dbReference>
<keyword evidence="2" id="KW-0234">DNA repair</keyword>
<comment type="caution">
    <text evidence="5">The sequence shown here is derived from an EMBL/GenBank/DDBJ whole genome shotgun (WGS) entry which is preliminary data.</text>
</comment>
<accession>A0ABR7JT64</accession>
<dbReference type="InterPro" id="IPR011344">
    <property type="entry name" value="ssDNA-bd"/>
</dbReference>
<comment type="caution">
    <text evidence="2">Lacks conserved residue(s) required for the propagation of feature annotation.</text>
</comment>
<feature type="region of interest" description="Disordered" evidence="4">
    <location>
        <begin position="106"/>
        <end position="141"/>
    </location>
</feature>
<dbReference type="PIRSF" id="PIRSF002070">
    <property type="entry name" value="SSB"/>
    <property type="match status" value="1"/>
</dbReference>
<comment type="function">
    <text evidence="2">Plays an important role in DNA replication, recombination and repair. Binds to ssDNA and to an array of partner proteins to recruit them to their sites of action during DNA metabolism.</text>
</comment>
<reference evidence="5 6" key="1">
    <citation type="submission" date="2020-08" db="EMBL/GenBank/DDBJ databases">
        <authorList>
            <person name="Liu C."/>
            <person name="Sun Q."/>
        </authorList>
    </citation>
    <scope>NUCLEOTIDE SEQUENCE [LARGE SCALE GENOMIC DNA]</scope>
    <source>
        <strain evidence="5 6">NSJ-18</strain>
    </source>
</reference>
<evidence type="ECO:0000313" key="6">
    <source>
        <dbReference type="Proteomes" id="UP000609849"/>
    </source>
</evidence>
<evidence type="ECO:0000313" key="5">
    <source>
        <dbReference type="EMBL" id="MBC5997958.1"/>
    </source>
</evidence>
<dbReference type="Proteomes" id="UP000609849">
    <property type="component" value="Unassembled WGS sequence"/>
</dbReference>
<dbReference type="HAMAP" id="MF_00984">
    <property type="entry name" value="SSB"/>
    <property type="match status" value="1"/>
</dbReference>
<keyword evidence="2" id="KW-0233">DNA recombination</keyword>
<keyword evidence="2" id="KW-0227">DNA damage</keyword>
<proteinExistence type="inferred from homology"/>
<dbReference type="PANTHER" id="PTHR10302">
    <property type="entry name" value="SINGLE-STRANDED DNA-BINDING PROTEIN"/>
    <property type="match status" value="1"/>
</dbReference>
<gene>
    <name evidence="5" type="primary">ssb</name>
    <name evidence="5" type="ORF">H8923_14440</name>
</gene>
<evidence type="ECO:0000256" key="1">
    <source>
        <dbReference type="ARBA" id="ARBA00023125"/>
    </source>
</evidence>